<dbReference type="OrthoDB" id="9055647at2"/>
<dbReference type="Proteomes" id="UP000195814">
    <property type="component" value="Chromosome"/>
</dbReference>
<keyword evidence="3" id="KW-0813">Transport</keyword>
<sequence length="351" mass="37049">MSRQLPPTPGVVWRAGRFSLLLRPEILCRLALFLLLLLILLIFGISHGSLPIPVSSVGKALFYPDHSAGGNTTYIIRDVRLPRLLMAAAVGGMLGMAGAAMQSVTRNGLADPGLLGVKEGASIVVLAQILFFPAVSILWQPVTGMAGGMLVAALVVLLARDFSRPGFILAGIGVSWIFAAAIGFFMTTADVRQVQTVMLWMAGSLNTVSWPLMLLAVCWAVPAVVLLYITARAADIAMLGNTSATGLGVKLSQLTLLRFIAPVILTATCISCVGSIGFVGLMAPHLSRMLFRGGQTALLSGSAVCGAVLVLLADNIGRLAFAPLQLPAGIIISLFGGPFFLLLLWQRRDKF</sequence>
<dbReference type="GO" id="GO:0033214">
    <property type="term" value="P:siderophore-iron import into cell"/>
    <property type="evidence" value="ECO:0007669"/>
    <property type="project" value="TreeGrafter"/>
</dbReference>
<feature type="transmembrane region" description="Helical" evidence="8">
    <location>
        <begin position="166"/>
        <end position="188"/>
    </location>
</feature>
<evidence type="ECO:0000256" key="8">
    <source>
        <dbReference type="SAM" id="Phobius"/>
    </source>
</evidence>
<dbReference type="Gene3D" id="1.10.3470.10">
    <property type="entry name" value="ABC transporter involved in vitamin B12 uptake, BtuC"/>
    <property type="match status" value="1"/>
</dbReference>
<dbReference type="InterPro" id="IPR037294">
    <property type="entry name" value="ABC_BtuC-like"/>
</dbReference>
<keyword evidence="4" id="KW-1003">Cell membrane</keyword>
<comment type="similarity">
    <text evidence="2">Belongs to the binding-protein-dependent transport system permease family. FecCD subfamily.</text>
</comment>
<dbReference type="RefSeq" id="WP_087488886.1">
    <property type="nucleotide sequence ID" value="NZ_CP015579.1"/>
</dbReference>
<evidence type="ECO:0000256" key="1">
    <source>
        <dbReference type="ARBA" id="ARBA00004651"/>
    </source>
</evidence>
<feature type="transmembrane region" description="Helical" evidence="8">
    <location>
        <begin position="208"/>
        <end position="229"/>
    </location>
</feature>
<reference evidence="11 12" key="1">
    <citation type="submission" date="2016-05" db="EMBL/GenBank/DDBJ databases">
        <title>Complete genome sequence of two 2,5-diketo-D-glunonic acid producing strain Tatumella citrea.</title>
        <authorList>
            <person name="Duan C."/>
            <person name="Yang J."/>
            <person name="Yang S."/>
        </authorList>
    </citation>
    <scope>NUCLEOTIDE SEQUENCE [LARGE SCALE GENOMIC DNA]</scope>
    <source>
        <strain evidence="10 11">ATCC 39140</strain>
        <strain evidence="9 12">DSM 13699</strain>
    </source>
</reference>
<feature type="transmembrane region" description="Helical" evidence="8">
    <location>
        <begin position="296"/>
        <end position="313"/>
    </location>
</feature>
<dbReference type="AlphaFoldDB" id="A0A1Y0L930"/>
<evidence type="ECO:0000256" key="3">
    <source>
        <dbReference type="ARBA" id="ARBA00022448"/>
    </source>
</evidence>
<protein>
    <submittedName>
        <fullName evidence="9">Iron ABC transporter</fullName>
    </submittedName>
</protein>
<evidence type="ECO:0000313" key="12">
    <source>
        <dbReference type="Proteomes" id="UP000195814"/>
    </source>
</evidence>
<dbReference type="PANTHER" id="PTHR30472:SF24">
    <property type="entry name" value="FERRIC ENTEROBACTIN TRANSPORT SYSTEM PERMEASE PROTEIN FEPG"/>
    <property type="match status" value="1"/>
</dbReference>
<keyword evidence="7 8" id="KW-0472">Membrane</keyword>
<evidence type="ECO:0000256" key="5">
    <source>
        <dbReference type="ARBA" id="ARBA00022692"/>
    </source>
</evidence>
<comment type="subcellular location">
    <subcellularLocation>
        <location evidence="1">Cell membrane</location>
        <topology evidence="1">Multi-pass membrane protein</topology>
    </subcellularLocation>
</comment>
<dbReference type="GO" id="GO:0022857">
    <property type="term" value="F:transmembrane transporter activity"/>
    <property type="evidence" value="ECO:0007669"/>
    <property type="project" value="InterPro"/>
</dbReference>
<dbReference type="KEGG" id="tci:A7K98_12565"/>
<keyword evidence="11" id="KW-1185">Reference proteome</keyword>
<proteinExistence type="inferred from homology"/>
<evidence type="ECO:0000313" key="9">
    <source>
        <dbReference type="EMBL" id="ARU94523.1"/>
    </source>
</evidence>
<dbReference type="PANTHER" id="PTHR30472">
    <property type="entry name" value="FERRIC ENTEROBACTIN TRANSPORT SYSTEM PERMEASE PROTEIN"/>
    <property type="match status" value="1"/>
</dbReference>
<dbReference type="Proteomes" id="UP000195729">
    <property type="component" value="Chromosome"/>
</dbReference>
<evidence type="ECO:0000313" key="11">
    <source>
        <dbReference type="Proteomes" id="UP000195729"/>
    </source>
</evidence>
<dbReference type="EMBL" id="CP015581">
    <property type="protein sequence ID" value="ARU98561.1"/>
    <property type="molecule type" value="Genomic_DNA"/>
</dbReference>
<feature type="transmembrane region" description="Helical" evidence="8">
    <location>
        <begin position="138"/>
        <end position="159"/>
    </location>
</feature>
<keyword evidence="5 8" id="KW-0812">Transmembrane</keyword>
<evidence type="ECO:0000256" key="7">
    <source>
        <dbReference type="ARBA" id="ARBA00023136"/>
    </source>
</evidence>
<evidence type="ECO:0000256" key="4">
    <source>
        <dbReference type="ARBA" id="ARBA00022475"/>
    </source>
</evidence>
<keyword evidence="6 8" id="KW-1133">Transmembrane helix</keyword>
<feature type="transmembrane region" description="Helical" evidence="8">
    <location>
        <begin position="84"/>
        <end position="101"/>
    </location>
</feature>
<dbReference type="Pfam" id="PF01032">
    <property type="entry name" value="FecCD"/>
    <property type="match status" value="1"/>
</dbReference>
<organism evidence="9 12">
    <name type="scientific">Tatumella citrea</name>
    <name type="common">Pantoea citrea</name>
    <dbReference type="NCBI Taxonomy" id="53336"/>
    <lineage>
        <taxon>Bacteria</taxon>
        <taxon>Pseudomonadati</taxon>
        <taxon>Pseudomonadota</taxon>
        <taxon>Gammaproteobacteria</taxon>
        <taxon>Enterobacterales</taxon>
        <taxon>Erwiniaceae</taxon>
        <taxon>Tatumella</taxon>
    </lineage>
</organism>
<accession>A0A1Y0L930</accession>
<dbReference type="GO" id="GO:0005886">
    <property type="term" value="C:plasma membrane"/>
    <property type="evidence" value="ECO:0007669"/>
    <property type="project" value="UniProtKB-SubCell"/>
</dbReference>
<evidence type="ECO:0000256" key="6">
    <source>
        <dbReference type="ARBA" id="ARBA00022989"/>
    </source>
</evidence>
<feature type="transmembrane region" description="Helical" evidence="8">
    <location>
        <begin position="26"/>
        <end position="45"/>
    </location>
</feature>
<evidence type="ECO:0000256" key="2">
    <source>
        <dbReference type="ARBA" id="ARBA00007935"/>
    </source>
</evidence>
<dbReference type="InterPro" id="IPR000522">
    <property type="entry name" value="ABC_transptr_permease_BtuC"/>
</dbReference>
<dbReference type="CDD" id="cd06550">
    <property type="entry name" value="TM_ABC_iron-siderophores_like"/>
    <property type="match status" value="1"/>
</dbReference>
<gene>
    <name evidence="9" type="ORF">A7K98_12565</name>
    <name evidence="10" type="ORF">A7K99_12555</name>
</gene>
<feature type="transmembrane region" description="Helical" evidence="8">
    <location>
        <begin position="259"/>
        <end position="284"/>
    </location>
</feature>
<dbReference type="EMBL" id="CP015579">
    <property type="protein sequence ID" value="ARU94523.1"/>
    <property type="molecule type" value="Genomic_DNA"/>
</dbReference>
<dbReference type="FunFam" id="1.10.3470.10:FF:000001">
    <property type="entry name" value="Vitamin B12 ABC transporter permease BtuC"/>
    <property type="match status" value="1"/>
</dbReference>
<evidence type="ECO:0000313" key="10">
    <source>
        <dbReference type="EMBL" id="ARU98561.1"/>
    </source>
</evidence>
<name>A0A1Y0L930_TATCI</name>
<feature type="transmembrane region" description="Helical" evidence="8">
    <location>
        <begin position="325"/>
        <end position="345"/>
    </location>
</feature>
<dbReference type="SUPFAM" id="SSF81345">
    <property type="entry name" value="ABC transporter involved in vitamin B12 uptake, BtuC"/>
    <property type="match status" value="1"/>
</dbReference>